<dbReference type="AlphaFoldDB" id="A0A7S4AFW5"/>
<feature type="chain" id="PRO_5031069386" description="Uracil-DNA glycosylase-like domain-containing protein" evidence="1">
    <location>
        <begin position="27"/>
        <end position="406"/>
    </location>
</feature>
<feature type="signal peptide" evidence="1">
    <location>
        <begin position="1"/>
        <end position="26"/>
    </location>
</feature>
<dbReference type="InterPro" id="IPR036895">
    <property type="entry name" value="Uracil-DNA_glycosylase-like_sf"/>
</dbReference>
<protein>
    <recommendedName>
        <fullName evidence="3">Uracil-DNA glycosylase-like domain-containing protein</fullName>
    </recommendedName>
</protein>
<gene>
    <name evidence="2" type="ORF">PAUS00366_LOCUS6736</name>
</gene>
<dbReference type="SUPFAM" id="SSF52141">
    <property type="entry name" value="Uracil-DNA glycosylase-like"/>
    <property type="match status" value="1"/>
</dbReference>
<sequence>MLSGFFLLTNLIVFSLILLLTTESWALTTTPKTQRKAKDSASSNRMSSTKKRKFISDGLDVLQSFAALEGNPLDVHTLILGTLPSAKSYGQDLSSKEILLRGGDGHQNYGHSRNSFWNIVGSAFGFHRHKTPFGEQVRILTDQGYAVWDVLSEAKRKGSLDSNLVKGSLVPTDLPRFILDHPNLNRFVFPANSAEVFCKKDVWADWLATGKVKTNGTTTTFDEFNMDDYSCEVMIETKFWIQGGALNPETFARTNAIFGKKKAVSIIDDPAVARSYTRITTFDDSEEVDDEKNDTRRRMIELIVIPSTSPANASNRPPEKEKKWHVACYRLREPPQHYVCPGCEYHRETHDSSTTRNSNTEKHWFHDCSYLEAWKAKKKLGKKLPKKQITCKETEDDTIDPFSWYM</sequence>
<proteinExistence type="predicted"/>
<keyword evidence="1" id="KW-0732">Signal</keyword>
<accession>A0A7S4AFW5</accession>
<dbReference type="Gene3D" id="3.40.470.10">
    <property type="entry name" value="Uracil-DNA glycosylase-like domain"/>
    <property type="match status" value="1"/>
</dbReference>
<name>A0A7S4AFW5_9STRA</name>
<evidence type="ECO:0000256" key="1">
    <source>
        <dbReference type="SAM" id="SignalP"/>
    </source>
</evidence>
<reference evidence="2" key="1">
    <citation type="submission" date="2021-01" db="EMBL/GenBank/DDBJ databases">
        <authorList>
            <person name="Corre E."/>
            <person name="Pelletier E."/>
            <person name="Niang G."/>
            <person name="Scheremetjew M."/>
            <person name="Finn R."/>
            <person name="Kale V."/>
            <person name="Holt S."/>
            <person name="Cochrane G."/>
            <person name="Meng A."/>
            <person name="Brown T."/>
            <person name="Cohen L."/>
        </authorList>
    </citation>
    <scope>NUCLEOTIDE SEQUENCE</scope>
    <source>
        <strain evidence="2">10249 10 AB</strain>
    </source>
</reference>
<evidence type="ECO:0000313" key="2">
    <source>
        <dbReference type="EMBL" id="CAE0713984.1"/>
    </source>
</evidence>
<dbReference type="EMBL" id="HBIX01008763">
    <property type="protein sequence ID" value="CAE0713984.1"/>
    <property type="molecule type" value="Transcribed_RNA"/>
</dbReference>
<organism evidence="2">
    <name type="scientific">Pseudo-nitzschia australis</name>
    <dbReference type="NCBI Taxonomy" id="44445"/>
    <lineage>
        <taxon>Eukaryota</taxon>
        <taxon>Sar</taxon>
        <taxon>Stramenopiles</taxon>
        <taxon>Ochrophyta</taxon>
        <taxon>Bacillariophyta</taxon>
        <taxon>Bacillariophyceae</taxon>
        <taxon>Bacillariophycidae</taxon>
        <taxon>Bacillariales</taxon>
        <taxon>Bacillariaceae</taxon>
        <taxon>Pseudo-nitzschia</taxon>
    </lineage>
</organism>
<evidence type="ECO:0008006" key="3">
    <source>
        <dbReference type="Google" id="ProtNLM"/>
    </source>
</evidence>